<sequence>MTPGTSRERRKTVARLDFEDPDRVTSLLSEIDLVADDGGFADDTRSALVSALADVGDPDQAALLLVRLAETGGNEDLVETLLSDDDFARRLFAVLGSSRALGEWLTAHGREWELLQHPPTSFSELLRGVALSVGADPDAPYTGDSGTPATVTGADAVRALRTAYRRGILDIASRDLTGQTEMERVADDLSDLAAALIQSALAVAAANLGDRAAGVRLAVIGMGKCGAHELNYVSDVDVIYVGEPTAGVSEDTAMRAGAAWASEMMRICKDVAWEVDAALRPEGKAGQLVRTMDGHRSYYERWARTWEFQALLKARPIAGDPELGQQYVEQIASRTWEAAERDGFVADVQAMRRRVEDNVPDKIAERELKLGPGGLRDIEFSVQILQMVHGRGDESIRAKDTLSALAELVDGGYIGRDDGAKLGDAYRFLRTVEHRLMLTHLRRTHLMPDSDAALRPIARSLGYKASESGDEADALVRRRKAQAREVRRLHEKVFYRPLLNAVAEVPGDALRLTTKAAADRLRALGFERPDGVLKHVEALIAGTSRTASMQRLLLPAILSMFADAPDPDGGMLAYRQVSEQLGSTPWYLRLLRDEGAVTNRLARVLGSSKYVAGLLGRAPEAIQLLAEASDLQPRPTHAIEMKMFAAAGRAKTPEDAIAAIRSIRRGELVRIACADILDRLDGFAVGQALTSVADATIRASLSVAGKQVAADADIGIGEYPVDLSVIAMGRYGGEELGYGSDADVMYVYDVREGHDPEYAAKIALRTVELMIKLLAKPGADPAVGLDADLRPEGRNGALVRSIDSFREYYERWSQPWERQALLRARPSAGDDVLGARFVQLIDPYRYPDGGLSPTELREIRRIKARVDSERLPRGADPTRHLKLGRGGLSDIEWTVQVLQLQHAYDHGGLRTTSTIKALRAAAEDGLIGREEASALETAWVLVSRCRDANMLAKGKASDELPRLPKEVIHVARLVGYPDDISSDRFLDDYAKTTRRAHNVAERLLFA</sequence>
<dbReference type="OrthoDB" id="9759366at2"/>
<proteinExistence type="predicted"/>
<evidence type="ECO:0000259" key="8">
    <source>
        <dbReference type="Pfam" id="PF08335"/>
    </source>
</evidence>
<accession>A0A7L4YKB5</accession>
<evidence type="ECO:0000256" key="1">
    <source>
        <dbReference type="ARBA" id="ARBA00022679"/>
    </source>
</evidence>
<dbReference type="CDD" id="cd05401">
    <property type="entry name" value="NT_GlnE_GlnD_like"/>
    <property type="match status" value="2"/>
</dbReference>
<dbReference type="InterPro" id="IPR023057">
    <property type="entry name" value="GlnE"/>
</dbReference>
<organism evidence="9 10">
    <name type="scientific">Epidermidibacterium keratini</name>
    <dbReference type="NCBI Taxonomy" id="1891644"/>
    <lineage>
        <taxon>Bacteria</taxon>
        <taxon>Bacillati</taxon>
        <taxon>Actinomycetota</taxon>
        <taxon>Actinomycetes</taxon>
        <taxon>Sporichthyales</taxon>
        <taxon>Sporichthyaceae</taxon>
        <taxon>Epidermidibacterium</taxon>
    </lineage>
</organism>
<evidence type="ECO:0000256" key="5">
    <source>
        <dbReference type="ARBA" id="ARBA00022842"/>
    </source>
</evidence>
<evidence type="ECO:0000256" key="2">
    <source>
        <dbReference type="ARBA" id="ARBA00022695"/>
    </source>
</evidence>
<keyword evidence="5" id="KW-0460">Magnesium</keyword>
<gene>
    <name evidence="9" type="ORF">EK0264_02375</name>
</gene>
<dbReference type="PANTHER" id="PTHR30621:SF0">
    <property type="entry name" value="BIFUNCTIONAL GLUTAMINE SYNTHETASE ADENYLYLTRANSFERASE_ADENYLYL-REMOVING ENZYME"/>
    <property type="match status" value="1"/>
</dbReference>
<evidence type="ECO:0000256" key="4">
    <source>
        <dbReference type="ARBA" id="ARBA00022840"/>
    </source>
</evidence>
<dbReference type="Gene3D" id="1.20.120.330">
    <property type="entry name" value="Nucleotidyltransferases domain 2"/>
    <property type="match status" value="2"/>
</dbReference>
<dbReference type="EC" id="2.7.7.89" evidence="9"/>
<reference evidence="9 10" key="1">
    <citation type="journal article" date="2018" name="Int. J. Syst. Evol. Microbiol.">
        <title>Epidermidibacterium keratini gen. nov., sp. nov., a member of the family Sporichthyaceae, isolated from keratin epidermis.</title>
        <authorList>
            <person name="Lee D.G."/>
            <person name="Trujillo M.E."/>
            <person name="Kang S."/>
            <person name="Nam J.J."/>
            <person name="Kim Y.J."/>
        </authorList>
    </citation>
    <scope>NUCLEOTIDE SEQUENCE [LARGE SCALE GENOMIC DNA]</scope>
    <source>
        <strain evidence="9 10">EPI-7</strain>
    </source>
</reference>
<keyword evidence="1 9" id="KW-0808">Transferase</keyword>
<keyword evidence="3" id="KW-0547">Nucleotide-binding</keyword>
<dbReference type="FunCoup" id="A0A7L4YKB5">
    <property type="interactions" value="4"/>
</dbReference>
<keyword evidence="2 9" id="KW-0548">Nucleotidyltransferase</keyword>
<dbReference type="AlphaFoldDB" id="A0A7L4YKB5"/>
<keyword evidence="4" id="KW-0067">ATP-binding</keyword>
<dbReference type="RefSeq" id="WP_159542540.1">
    <property type="nucleotide sequence ID" value="NZ_CP047156.1"/>
</dbReference>
<dbReference type="KEGG" id="eke:EK0264_02375"/>
<feature type="domain" description="PII-uridylyltransferase/Glutamine-synthetase adenylyltransferase" evidence="8">
    <location>
        <begin position="876"/>
        <end position="1003"/>
    </location>
</feature>
<evidence type="ECO:0000313" key="9">
    <source>
        <dbReference type="EMBL" id="QHB99248.1"/>
    </source>
</evidence>
<dbReference type="Gene3D" id="3.30.460.10">
    <property type="entry name" value="Beta Polymerase, domain 2"/>
    <property type="match status" value="2"/>
</dbReference>
<dbReference type="Pfam" id="PF03710">
    <property type="entry name" value="GlnE"/>
    <property type="match status" value="2"/>
</dbReference>
<feature type="domain" description="PII-uridylyltransferase/Glutamine-synthetase adenylyltransferase" evidence="8">
    <location>
        <begin position="350"/>
        <end position="494"/>
    </location>
</feature>
<dbReference type="SUPFAM" id="SSF81593">
    <property type="entry name" value="Nucleotidyltransferase substrate binding subunit/domain"/>
    <property type="match status" value="2"/>
</dbReference>
<keyword evidence="6" id="KW-0511">Multifunctional enzyme</keyword>
<dbReference type="GO" id="GO:0008882">
    <property type="term" value="F:[glutamate-ammonia-ligase] adenylyltransferase activity"/>
    <property type="evidence" value="ECO:0007669"/>
    <property type="project" value="UniProtKB-EC"/>
</dbReference>
<keyword evidence="10" id="KW-1185">Reference proteome</keyword>
<dbReference type="PANTHER" id="PTHR30621">
    <property type="entry name" value="GLUTAMINE SYNTHETASE ADENYLYLTRANSFERASE"/>
    <property type="match status" value="1"/>
</dbReference>
<dbReference type="GO" id="GO:0005524">
    <property type="term" value="F:ATP binding"/>
    <property type="evidence" value="ECO:0007669"/>
    <property type="project" value="UniProtKB-KW"/>
</dbReference>
<evidence type="ECO:0000259" key="7">
    <source>
        <dbReference type="Pfam" id="PF03710"/>
    </source>
</evidence>
<dbReference type="NCBIfam" id="NF010707">
    <property type="entry name" value="PRK14109.1"/>
    <property type="match status" value="1"/>
</dbReference>
<dbReference type="Proteomes" id="UP000463857">
    <property type="component" value="Chromosome"/>
</dbReference>
<dbReference type="GO" id="GO:0005829">
    <property type="term" value="C:cytosol"/>
    <property type="evidence" value="ECO:0007669"/>
    <property type="project" value="TreeGrafter"/>
</dbReference>
<dbReference type="InParanoid" id="A0A7L4YKB5"/>
<evidence type="ECO:0000256" key="3">
    <source>
        <dbReference type="ARBA" id="ARBA00022741"/>
    </source>
</evidence>
<feature type="domain" description="Glutamate-ammonia ligase adenylyltransferase repeated" evidence="7">
    <location>
        <begin position="154"/>
        <end position="327"/>
    </location>
</feature>
<dbReference type="EC" id="2.7.7.42" evidence="9"/>
<feature type="domain" description="Glutamate-ammonia ligase adenylyltransferase repeated" evidence="7">
    <location>
        <begin position="599"/>
        <end position="838"/>
    </location>
</feature>
<dbReference type="Pfam" id="PF08335">
    <property type="entry name" value="GlnD_UR_UTase"/>
    <property type="match status" value="2"/>
</dbReference>
<protein>
    <submittedName>
        <fullName evidence="9">Bifunctional [glutamine synthetase] adenylyltransferase/[glutamine synthetase]-adenylyl-L-tyrosine phosphorylase</fullName>
        <ecNumber evidence="9">2.7.7.42</ecNumber>
        <ecNumber evidence="9">2.7.7.89</ecNumber>
    </submittedName>
</protein>
<dbReference type="GO" id="GO:0047388">
    <property type="term" value="F:[glutamine synthetase]-adenylyl-L-tyrosine phosphorylase activity"/>
    <property type="evidence" value="ECO:0007669"/>
    <property type="project" value="UniProtKB-EC"/>
</dbReference>
<dbReference type="EMBL" id="CP047156">
    <property type="protein sequence ID" value="QHB99248.1"/>
    <property type="molecule type" value="Genomic_DNA"/>
</dbReference>
<dbReference type="InterPro" id="IPR013546">
    <property type="entry name" value="PII_UdlTrfase/GS_AdlTrfase"/>
</dbReference>
<evidence type="ECO:0000313" key="10">
    <source>
        <dbReference type="Proteomes" id="UP000463857"/>
    </source>
</evidence>
<dbReference type="GO" id="GO:0000820">
    <property type="term" value="P:regulation of glutamine family amino acid metabolic process"/>
    <property type="evidence" value="ECO:0007669"/>
    <property type="project" value="TreeGrafter"/>
</dbReference>
<dbReference type="InterPro" id="IPR005190">
    <property type="entry name" value="GlnE_rpt_dom"/>
</dbReference>
<name>A0A7L4YKB5_9ACTN</name>
<dbReference type="InterPro" id="IPR043519">
    <property type="entry name" value="NT_sf"/>
</dbReference>
<dbReference type="SUPFAM" id="SSF81301">
    <property type="entry name" value="Nucleotidyltransferase"/>
    <property type="match status" value="2"/>
</dbReference>
<evidence type="ECO:0000256" key="6">
    <source>
        <dbReference type="ARBA" id="ARBA00023268"/>
    </source>
</evidence>